<feature type="transmembrane region" description="Helical" evidence="5">
    <location>
        <begin position="304"/>
        <end position="329"/>
    </location>
</feature>
<feature type="transmembrane region" description="Helical" evidence="5">
    <location>
        <begin position="126"/>
        <end position="147"/>
    </location>
</feature>
<feature type="transmembrane region" description="Helical" evidence="5">
    <location>
        <begin position="417"/>
        <end position="438"/>
    </location>
</feature>
<feature type="transmembrane region" description="Helical" evidence="5">
    <location>
        <begin position="224"/>
        <end position="243"/>
    </location>
</feature>
<evidence type="ECO:0000256" key="2">
    <source>
        <dbReference type="ARBA" id="ARBA00022692"/>
    </source>
</evidence>
<keyword evidence="7" id="KW-1185">Reference proteome</keyword>
<dbReference type="Pfam" id="PF07690">
    <property type="entry name" value="MFS_1"/>
    <property type="match status" value="1"/>
</dbReference>
<evidence type="ECO:0000313" key="7">
    <source>
        <dbReference type="Proteomes" id="UP000305067"/>
    </source>
</evidence>
<feature type="transmembrane region" description="Helical" evidence="5">
    <location>
        <begin position="193"/>
        <end position="218"/>
    </location>
</feature>
<evidence type="ECO:0000256" key="4">
    <source>
        <dbReference type="ARBA" id="ARBA00023136"/>
    </source>
</evidence>
<gene>
    <name evidence="6" type="ORF">BDV98DRAFT_279886</name>
</gene>
<feature type="transmembrane region" description="Helical" evidence="5">
    <location>
        <begin position="341"/>
        <end position="366"/>
    </location>
</feature>
<dbReference type="OrthoDB" id="3026777at2759"/>
<protein>
    <submittedName>
        <fullName evidence="6">Major facilitator superfamily domain-containing protein</fullName>
    </submittedName>
</protein>
<evidence type="ECO:0000256" key="3">
    <source>
        <dbReference type="ARBA" id="ARBA00022989"/>
    </source>
</evidence>
<organism evidence="6 7">
    <name type="scientific">Pterulicium gracile</name>
    <dbReference type="NCBI Taxonomy" id="1884261"/>
    <lineage>
        <taxon>Eukaryota</taxon>
        <taxon>Fungi</taxon>
        <taxon>Dikarya</taxon>
        <taxon>Basidiomycota</taxon>
        <taxon>Agaricomycotina</taxon>
        <taxon>Agaricomycetes</taxon>
        <taxon>Agaricomycetidae</taxon>
        <taxon>Agaricales</taxon>
        <taxon>Pleurotineae</taxon>
        <taxon>Pterulaceae</taxon>
        <taxon>Pterulicium</taxon>
    </lineage>
</organism>
<keyword evidence="3 5" id="KW-1133">Transmembrane helix</keyword>
<sequence length="527" mass="56171">MIPSERDALISSPNVSVPSSQAAAVVLPVVFLTQFAIQLPVTTTLDIVLKLVCQLYWDTNKGDGDDGYLRPYEFGDGEGGDRCRTPRVAQIFSTVVTLQFLASACGAFAMFGLVSHLSTRCGKRRVLLCLSTLLLISNALFLGSLLVPLQQRLLFILLWFAVYIMAGNVDVTVLVADMHIVDVTPSDQRTSMLALSIGAALAGGIPAFALGGFITQSLNDPRPVYLLSTALACILVAYNLIAIPKGPPPSNINTNTPPPDTERTGSVGEVATRAIRSVYVSILQPLGLFLPRINPISGKRNWRLALCGGSLFMGQLGSGYALQVTIIYFTTTAGFKPDDNGYVLASAAASSAVSLTLLTPLLVKFLQPMYNRHFVSAKVTEGQTPSTSFDVCLAIFGWVVDLLVVAAMPYGETKEQVMLLLVVFGIGSCRTPAGRSIVVASVEPSRSGEALAAAQMICSVGNVLSTFILGSILSATMTTRPHVVFWTIAGMEASAAVLLLCVRDADCYSPITTSSRDPAECREPDFV</sequence>
<accession>A0A5C3QX60</accession>
<dbReference type="InterPro" id="IPR036259">
    <property type="entry name" value="MFS_trans_sf"/>
</dbReference>
<dbReference type="EMBL" id="ML178817">
    <property type="protein sequence ID" value="TFL04969.1"/>
    <property type="molecule type" value="Genomic_DNA"/>
</dbReference>
<feature type="transmembrane region" description="Helical" evidence="5">
    <location>
        <begin position="450"/>
        <end position="477"/>
    </location>
</feature>
<dbReference type="InterPro" id="IPR011701">
    <property type="entry name" value="MFS"/>
</dbReference>
<evidence type="ECO:0000256" key="5">
    <source>
        <dbReference type="SAM" id="Phobius"/>
    </source>
</evidence>
<feature type="transmembrane region" description="Helical" evidence="5">
    <location>
        <begin position="483"/>
        <end position="502"/>
    </location>
</feature>
<reference evidence="6 7" key="1">
    <citation type="journal article" date="2019" name="Nat. Ecol. Evol.">
        <title>Megaphylogeny resolves global patterns of mushroom evolution.</title>
        <authorList>
            <person name="Varga T."/>
            <person name="Krizsan K."/>
            <person name="Foldi C."/>
            <person name="Dima B."/>
            <person name="Sanchez-Garcia M."/>
            <person name="Sanchez-Ramirez S."/>
            <person name="Szollosi G.J."/>
            <person name="Szarkandi J.G."/>
            <person name="Papp V."/>
            <person name="Albert L."/>
            <person name="Andreopoulos W."/>
            <person name="Angelini C."/>
            <person name="Antonin V."/>
            <person name="Barry K.W."/>
            <person name="Bougher N.L."/>
            <person name="Buchanan P."/>
            <person name="Buyck B."/>
            <person name="Bense V."/>
            <person name="Catcheside P."/>
            <person name="Chovatia M."/>
            <person name="Cooper J."/>
            <person name="Damon W."/>
            <person name="Desjardin D."/>
            <person name="Finy P."/>
            <person name="Geml J."/>
            <person name="Haridas S."/>
            <person name="Hughes K."/>
            <person name="Justo A."/>
            <person name="Karasinski D."/>
            <person name="Kautmanova I."/>
            <person name="Kiss B."/>
            <person name="Kocsube S."/>
            <person name="Kotiranta H."/>
            <person name="LaButti K.M."/>
            <person name="Lechner B.E."/>
            <person name="Liimatainen K."/>
            <person name="Lipzen A."/>
            <person name="Lukacs Z."/>
            <person name="Mihaltcheva S."/>
            <person name="Morgado L.N."/>
            <person name="Niskanen T."/>
            <person name="Noordeloos M.E."/>
            <person name="Ohm R.A."/>
            <person name="Ortiz-Santana B."/>
            <person name="Ovrebo C."/>
            <person name="Racz N."/>
            <person name="Riley R."/>
            <person name="Savchenko A."/>
            <person name="Shiryaev A."/>
            <person name="Soop K."/>
            <person name="Spirin V."/>
            <person name="Szebenyi C."/>
            <person name="Tomsovsky M."/>
            <person name="Tulloss R.E."/>
            <person name="Uehling J."/>
            <person name="Grigoriev I.V."/>
            <person name="Vagvolgyi C."/>
            <person name="Papp T."/>
            <person name="Martin F.M."/>
            <person name="Miettinen O."/>
            <person name="Hibbett D.S."/>
            <person name="Nagy L.G."/>
        </authorList>
    </citation>
    <scope>NUCLEOTIDE SEQUENCE [LARGE SCALE GENOMIC DNA]</scope>
    <source>
        <strain evidence="6 7">CBS 309.79</strain>
    </source>
</reference>
<dbReference type="Proteomes" id="UP000305067">
    <property type="component" value="Unassembled WGS sequence"/>
</dbReference>
<feature type="transmembrane region" description="Helical" evidence="5">
    <location>
        <begin position="153"/>
        <end position="181"/>
    </location>
</feature>
<dbReference type="GO" id="GO:0016020">
    <property type="term" value="C:membrane"/>
    <property type="evidence" value="ECO:0007669"/>
    <property type="project" value="UniProtKB-SubCell"/>
</dbReference>
<comment type="subcellular location">
    <subcellularLocation>
        <location evidence="1">Membrane</location>
        <topology evidence="1">Multi-pass membrane protein</topology>
    </subcellularLocation>
</comment>
<dbReference type="Gene3D" id="1.20.1250.20">
    <property type="entry name" value="MFS general substrate transporter like domains"/>
    <property type="match status" value="1"/>
</dbReference>
<dbReference type="SUPFAM" id="SSF103473">
    <property type="entry name" value="MFS general substrate transporter"/>
    <property type="match status" value="1"/>
</dbReference>
<dbReference type="PANTHER" id="PTHR23507:SF1">
    <property type="entry name" value="FI18259P1-RELATED"/>
    <property type="match status" value="1"/>
</dbReference>
<dbReference type="PANTHER" id="PTHR23507">
    <property type="entry name" value="ZGC:174356"/>
    <property type="match status" value="1"/>
</dbReference>
<keyword evidence="4 5" id="KW-0472">Membrane</keyword>
<proteinExistence type="predicted"/>
<dbReference type="GO" id="GO:0022857">
    <property type="term" value="F:transmembrane transporter activity"/>
    <property type="evidence" value="ECO:0007669"/>
    <property type="project" value="InterPro"/>
</dbReference>
<feature type="transmembrane region" description="Helical" evidence="5">
    <location>
        <begin position="387"/>
        <end position="411"/>
    </location>
</feature>
<dbReference type="AlphaFoldDB" id="A0A5C3QX60"/>
<keyword evidence="2 5" id="KW-0812">Transmembrane</keyword>
<name>A0A5C3QX60_9AGAR</name>
<evidence type="ECO:0000256" key="1">
    <source>
        <dbReference type="ARBA" id="ARBA00004141"/>
    </source>
</evidence>
<feature type="transmembrane region" description="Helical" evidence="5">
    <location>
        <begin position="91"/>
        <end position="114"/>
    </location>
</feature>
<evidence type="ECO:0000313" key="6">
    <source>
        <dbReference type="EMBL" id="TFL04969.1"/>
    </source>
</evidence>